<dbReference type="Pfam" id="PF00781">
    <property type="entry name" value="DAGK_cat"/>
    <property type="match status" value="1"/>
</dbReference>
<dbReference type="GO" id="GO:0016020">
    <property type="term" value="C:membrane"/>
    <property type="evidence" value="ECO:0007669"/>
    <property type="project" value="TreeGrafter"/>
</dbReference>
<reference evidence="3 4" key="1">
    <citation type="submission" date="2017-11" db="EMBL/GenBank/DDBJ databases">
        <title>De novo assembly and phasing of dikaryotic genomes from two isolates of Puccinia coronata f. sp. avenae, the causal agent of oat crown rust.</title>
        <authorList>
            <person name="Miller M.E."/>
            <person name="Zhang Y."/>
            <person name="Omidvar V."/>
            <person name="Sperschneider J."/>
            <person name="Schwessinger B."/>
            <person name="Raley C."/>
            <person name="Palmer J.M."/>
            <person name="Garnica D."/>
            <person name="Upadhyaya N."/>
            <person name="Rathjen J."/>
            <person name="Taylor J.M."/>
            <person name="Park R.F."/>
            <person name="Dodds P.N."/>
            <person name="Hirsch C.D."/>
            <person name="Kianian S.F."/>
            <person name="Figueroa M."/>
        </authorList>
    </citation>
    <scope>NUCLEOTIDE SEQUENCE [LARGE SCALE GENOMIC DNA]</scope>
    <source>
        <strain evidence="3">12SD80</strain>
    </source>
</reference>
<gene>
    <name evidence="3" type="ORF">PCASD_22278</name>
</gene>
<dbReference type="Proteomes" id="UP000235392">
    <property type="component" value="Unassembled WGS sequence"/>
</dbReference>
<dbReference type="SMART" id="SM00046">
    <property type="entry name" value="DAGKc"/>
    <property type="match status" value="1"/>
</dbReference>
<feature type="compositionally biased region" description="Polar residues" evidence="1">
    <location>
        <begin position="14"/>
        <end position="25"/>
    </location>
</feature>
<dbReference type="PANTHER" id="PTHR12358:SF31">
    <property type="entry name" value="ACYLGLYCEROL KINASE, MITOCHONDRIAL"/>
    <property type="match status" value="1"/>
</dbReference>
<name>A0A2N5SBP5_9BASI</name>
<protein>
    <recommendedName>
        <fullName evidence="2">DAGKc domain-containing protein</fullName>
    </recommendedName>
</protein>
<evidence type="ECO:0000256" key="1">
    <source>
        <dbReference type="SAM" id="MobiDB-lite"/>
    </source>
</evidence>
<dbReference type="InterPro" id="IPR016064">
    <property type="entry name" value="NAD/diacylglycerol_kinase_sf"/>
</dbReference>
<dbReference type="GO" id="GO:0001727">
    <property type="term" value="F:lipid kinase activity"/>
    <property type="evidence" value="ECO:0007669"/>
    <property type="project" value="TreeGrafter"/>
</dbReference>
<evidence type="ECO:0000313" key="4">
    <source>
        <dbReference type="Proteomes" id="UP000235392"/>
    </source>
</evidence>
<dbReference type="GO" id="GO:0046512">
    <property type="term" value="P:sphingosine biosynthetic process"/>
    <property type="evidence" value="ECO:0007669"/>
    <property type="project" value="TreeGrafter"/>
</dbReference>
<evidence type="ECO:0000313" key="3">
    <source>
        <dbReference type="EMBL" id="PLW10635.1"/>
    </source>
</evidence>
<sequence>MQSRLPLPAERQQSHSALSPTSTANSLSQQLAQRTLLLSTPQSANGFDNAQLVQSDRSLTITYSRATGAFKRCLPRNRKLENKIDIDYRNILNCQLNHQDQLTHTLTLSFINSFQDQNFQAQDSHLDWEHRGFQRHFPEGRSKLGLAAFSSSLTHKADLKKCQDLVLCRRAHPESVNSDLRITTHSGHAGELGEKLDLDSVDVLSCVSGDGLVHEVLNGLGRRKSDFAVAMEKLALTSIPCGSGNALSTNHLGPKHAKNICLATLNVLKGIPVRLDLCSSTQLSDEAQQGQKSSEPIRKLSLLSTSFGIMAELDVGTEHLRRLGSIRFVLGYLWGAIRNQQRRIRLDVQLVEKDKQEIRRTFEAQRQSLSQQTADPKYVPIHSGHSSFEADSNGLPPLKYGDITTDIDSAEESNSDHPWTTIETDIISFYAGILPFMSQELLLFPAKVPGHDGTIDITLHHSDSVWKTLACLVGAETGGLFKNKDCEFMKVKAFRLTFDPEEKPRSYVVVDGEDLPYRSIQVEIHERAFQSLSLNTNTGPYFGSIGVPDQIL</sequence>
<comment type="caution">
    <text evidence="3">The sequence shown here is derived from an EMBL/GenBank/DDBJ whole genome shotgun (WGS) entry which is preliminary data.</text>
</comment>
<organism evidence="3 4">
    <name type="scientific">Puccinia coronata f. sp. avenae</name>
    <dbReference type="NCBI Taxonomy" id="200324"/>
    <lineage>
        <taxon>Eukaryota</taxon>
        <taxon>Fungi</taxon>
        <taxon>Dikarya</taxon>
        <taxon>Basidiomycota</taxon>
        <taxon>Pucciniomycotina</taxon>
        <taxon>Pucciniomycetes</taxon>
        <taxon>Pucciniales</taxon>
        <taxon>Pucciniaceae</taxon>
        <taxon>Puccinia</taxon>
    </lineage>
</organism>
<dbReference type="InterPro" id="IPR001206">
    <property type="entry name" value="Diacylglycerol_kinase_cat_dom"/>
</dbReference>
<dbReference type="PANTHER" id="PTHR12358">
    <property type="entry name" value="SPHINGOSINE KINASE"/>
    <property type="match status" value="1"/>
</dbReference>
<dbReference type="GO" id="GO:0005737">
    <property type="term" value="C:cytoplasm"/>
    <property type="evidence" value="ECO:0007669"/>
    <property type="project" value="TreeGrafter"/>
</dbReference>
<dbReference type="Gene3D" id="2.60.200.40">
    <property type="match status" value="1"/>
</dbReference>
<dbReference type="GO" id="GO:0016773">
    <property type="term" value="F:phosphotransferase activity, alcohol group as acceptor"/>
    <property type="evidence" value="ECO:0007669"/>
    <property type="project" value="UniProtKB-ARBA"/>
</dbReference>
<dbReference type="Gene3D" id="3.40.50.10330">
    <property type="entry name" value="Probable inorganic polyphosphate/atp-NAD kinase, domain 1"/>
    <property type="match status" value="1"/>
</dbReference>
<proteinExistence type="predicted"/>
<dbReference type="InterPro" id="IPR050187">
    <property type="entry name" value="Lipid_Phosphate_FormReg"/>
</dbReference>
<feature type="region of interest" description="Disordered" evidence="1">
    <location>
        <begin position="1"/>
        <end position="25"/>
    </location>
</feature>
<accession>A0A2N5SBP5</accession>
<dbReference type="InterPro" id="IPR017438">
    <property type="entry name" value="ATP-NAD_kinase_N"/>
</dbReference>
<dbReference type="PROSITE" id="PS50146">
    <property type="entry name" value="DAGK"/>
    <property type="match status" value="1"/>
</dbReference>
<dbReference type="EMBL" id="PGCI01000955">
    <property type="protein sequence ID" value="PLW10635.1"/>
    <property type="molecule type" value="Genomic_DNA"/>
</dbReference>
<evidence type="ECO:0000259" key="2">
    <source>
        <dbReference type="PROSITE" id="PS50146"/>
    </source>
</evidence>
<feature type="domain" description="DAGKc" evidence="2">
    <location>
        <begin position="137"/>
        <end position="284"/>
    </location>
</feature>
<dbReference type="SUPFAM" id="SSF111331">
    <property type="entry name" value="NAD kinase/diacylglycerol kinase-like"/>
    <property type="match status" value="1"/>
</dbReference>
<dbReference type="AlphaFoldDB" id="A0A2N5SBP5"/>